<gene>
    <name evidence="1" type="ORF">BU14_0027s0062</name>
</gene>
<sequence>MRVGLRGRVRSRNEAGYELCGCASTAWGVGRRGRGCKRLGSREASCTSLSRVFGRKHAAAVSATREEGAAAGIELFWRSQRCVATRVGRRQWGGGGVWDGGRWRRRRVGHRAGDAATL</sequence>
<name>A0A1X6PJU1_PORUM</name>
<dbReference type="EMBL" id="KV918766">
    <property type="protein sequence ID" value="OSX81036.1"/>
    <property type="molecule type" value="Genomic_DNA"/>
</dbReference>
<reference evidence="1 2" key="1">
    <citation type="submission" date="2017-03" db="EMBL/GenBank/DDBJ databases">
        <title>WGS assembly of Porphyra umbilicalis.</title>
        <authorList>
            <person name="Brawley S.H."/>
            <person name="Blouin N.A."/>
            <person name="Ficko-Blean E."/>
            <person name="Wheeler G.L."/>
            <person name="Lohr M."/>
            <person name="Goodson H.V."/>
            <person name="Jenkins J.W."/>
            <person name="Blaby-Haas C.E."/>
            <person name="Helliwell K.E."/>
            <person name="Chan C."/>
            <person name="Marriage T."/>
            <person name="Bhattacharya D."/>
            <person name="Klein A.S."/>
            <person name="Badis Y."/>
            <person name="Brodie J."/>
            <person name="Cao Y."/>
            <person name="Collen J."/>
            <person name="Dittami S.M."/>
            <person name="Gachon C.M."/>
            <person name="Green B.R."/>
            <person name="Karpowicz S."/>
            <person name="Kim J.W."/>
            <person name="Kudahl U."/>
            <person name="Lin S."/>
            <person name="Michel G."/>
            <person name="Mittag M."/>
            <person name="Olson B.J."/>
            <person name="Pangilinan J."/>
            <person name="Peng Y."/>
            <person name="Qiu H."/>
            <person name="Shu S."/>
            <person name="Singer J.T."/>
            <person name="Smith A.G."/>
            <person name="Sprecher B.N."/>
            <person name="Wagner V."/>
            <person name="Wang W."/>
            <person name="Wang Z.-Y."/>
            <person name="Yan J."/>
            <person name="Yarish C."/>
            <person name="Zoeuner-Riek S."/>
            <person name="Zhuang Y."/>
            <person name="Zou Y."/>
            <person name="Lindquist E.A."/>
            <person name="Grimwood J."/>
            <person name="Barry K."/>
            <person name="Rokhsar D.S."/>
            <person name="Schmutz J."/>
            <person name="Stiller J.W."/>
            <person name="Grossman A.R."/>
            <person name="Prochnik S.E."/>
        </authorList>
    </citation>
    <scope>NUCLEOTIDE SEQUENCE [LARGE SCALE GENOMIC DNA]</scope>
    <source>
        <strain evidence="1">4086291</strain>
    </source>
</reference>
<dbReference type="Proteomes" id="UP000218209">
    <property type="component" value="Unassembled WGS sequence"/>
</dbReference>
<evidence type="ECO:0000313" key="2">
    <source>
        <dbReference type="Proteomes" id="UP000218209"/>
    </source>
</evidence>
<accession>A0A1X6PJU1</accession>
<dbReference type="AlphaFoldDB" id="A0A1X6PJU1"/>
<proteinExistence type="predicted"/>
<protein>
    <submittedName>
        <fullName evidence="1">Uncharacterized protein</fullName>
    </submittedName>
</protein>
<keyword evidence="2" id="KW-1185">Reference proteome</keyword>
<organism evidence="1 2">
    <name type="scientific">Porphyra umbilicalis</name>
    <name type="common">Purple laver</name>
    <name type="synonym">Red alga</name>
    <dbReference type="NCBI Taxonomy" id="2786"/>
    <lineage>
        <taxon>Eukaryota</taxon>
        <taxon>Rhodophyta</taxon>
        <taxon>Bangiophyceae</taxon>
        <taxon>Bangiales</taxon>
        <taxon>Bangiaceae</taxon>
        <taxon>Porphyra</taxon>
    </lineage>
</organism>
<evidence type="ECO:0000313" key="1">
    <source>
        <dbReference type="EMBL" id="OSX81036.1"/>
    </source>
</evidence>